<dbReference type="VEuPathDB" id="FungiDB:TAPDE_005610"/>
<keyword evidence="1" id="KW-0472">Membrane</keyword>
<reference evidence="2 3" key="1">
    <citation type="journal article" date="2013" name="MBio">
        <title>Genome sequencing of the plant pathogen Taphrina deformans, the causal agent of peach leaf curl.</title>
        <authorList>
            <person name="Cisse O.H."/>
            <person name="Almeida J.M.G.C.F."/>
            <person name="Fonseca A."/>
            <person name="Kumar A.A."/>
            <person name="Salojaervi J."/>
            <person name="Overmyer K."/>
            <person name="Hauser P.M."/>
            <person name="Pagni M."/>
        </authorList>
    </citation>
    <scope>NUCLEOTIDE SEQUENCE [LARGE SCALE GENOMIC DNA]</scope>
    <source>
        <strain evidence="3">PYCC 5710 / ATCC 11124 / CBS 356.35 / IMI 108563 / JCM 9778 / NBRC 8474</strain>
    </source>
</reference>
<dbReference type="PANTHER" id="PTHR13146">
    <property type="match status" value="1"/>
</dbReference>
<proteinExistence type="predicted"/>
<dbReference type="AlphaFoldDB" id="R4XP53"/>
<dbReference type="Proteomes" id="UP000013776">
    <property type="component" value="Unassembled WGS sequence"/>
</dbReference>
<organism evidence="2 3">
    <name type="scientific">Taphrina deformans (strain PYCC 5710 / ATCC 11124 / CBS 356.35 / IMI 108563 / JCM 9778 / NBRC 8474)</name>
    <name type="common">Peach leaf curl fungus</name>
    <name type="synonym">Lalaria deformans</name>
    <dbReference type="NCBI Taxonomy" id="1097556"/>
    <lineage>
        <taxon>Eukaryota</taxon>
        <taxon>Fungi</taxon>
        <taxon>Dikarya</taxon>
        <taxon>Ascomycota</taxon>
        <taxon>Taphrinomycotina</taxon>
        <taxon>Taphrinomycetes</taxon>
        <taxon>Taphrinales</taxon>
        <taxon>Taphrinaceae</taxon>
        <taxon>Taphrina</taxon>
    </lineage>
</organism>
<dbReference type="GO" id="GO:0016020">
    <property type="term" value="C:membrane"/>
    <property type="evidence" value="ECO:0007669"/>
    <property type="project" value="TreeGrafter"/>
</dbReference>
<protein>
    <submittedName>
        <fullName evidence="2">Uncharacterized protein</fullName>
    </submittedName>
</protein>
<keyword evidence="3" id="KW-1185">Reference proteome</keyword>
<evidence type="ECO:0000256" key="1">
    <source>
        <dbReference type="SAM" id="Phobius"/>
    </source>
</evidence>
<feature type="non-terminal residue" evidence="2">
    <location>
        <position position="158"/>
    </location>
</feature>
<evidence type="ECO:0000313" key="2">
    <source>
        <dbReference type="EMBL" id="CCG85030.1"/>
    </source>
</evidence>
<accession>R4XP53</accession>
<comment type="caution">
    <text evidence="2">The sequence shown here is derived from an EMBL/GenBank/DDBJ whole genome shotgun (WGS) entry which is preliminary data.</text>
</comment>
<name>R4XP53_TAPDE</name>
<dbReference type="OrthoDB" id="29773at2759"/>
<evidence type="ECO:0000313" key="3">
    <source>
        <dbReference type="Proteomes" id="UP000013776"/>
    </source>
</evidence>
<keyword evidence="1" id="KW-1133">Transmembrane helix</keyword>
<keyword evidence="1" id="KW-0812">Transmembrane</keyword>
<dbReference type="STRING" id="1097556.R4XP53"/>
<dbReference type="EMBL" id="CAHR02000393">
    <property type="protein sequence ID" value="CCG85030.1"/>
    <property type="molecule type" value="Genomic_DNA"/>
</dbReference>
<feature type="transmembrane region" description="Helical" evidence="1">
    <location>
        <begin position="42"/>
        <end position="66"/>
    </location>
</feature>
<gene>
    <name evidence="2" type="ORF">TAPDE_005610</name>
</gene>
<sequence length="158" mass="16793">MSLTVIVLVAAMLASGGLNTLLLKFQDQSCEAATSVTTKGCAAFPVLQSLAMFIGESFCLLVIGAMKIKLYLEQRKLTGRQSLLFRSDSAADYSAVSSDDENDESILVSTVRKPTTKPELKGLAGLYLALPSVCDICGTTTMSVGLLLVPASVFQMCR</sequence>
<dbReference type="PANTHER" id="PTHR13146:SF0">
    <property type="entry name" value="SOLUTE CARRIER FAMILY 35 MEMBER F6"/>
    <property type="match status" value="1"/>
</dbReference>